<organism evidence="1 2">
    <name type="scientific">Mesobacillus subterraneus</name>
    <dbReference type="NCBI Taxonomy" id="285983"/>
    <lineage>
        <taxon>Bacteria</taxon>
        <taxon>Bacillati</taxon>
        <taxon>Bacillota</taxon>
        <taxon>Bacilli</taxon>
        <taxon>Bacillales</taxon>
        <taxon>Bacillaceae</taxon>
        <taxon>Mesobacillus</taxon>
    </lineage>
</organism>
<dbReference type="InterPro" id="IPR024987">
    <property type="entry name" value="DUF3889"/>
</dbReference>
<accession>A0A427TYM1</accession>
<reference evidence="2" key="1">
    <citation type="submission" date="2018-12" db="EMBL/GenBank/DDBJ databases">
        <title>Bacillus chawlae sp. nov., Bacillus glennii sp. nov., and Bacillus saganii sp. nov. Isolated from the Vehicle Assembly Building at Kennedy Space Center where the Viking Spacecraft were Assembled.</title>
        <authorList>
            <person name="Seuylemezian A."/>
            <person name="Vaishampayan P."/>
        </authorList>
    </citation>
    <scope>NUCLEOTIDE SEQUENCE [LARGE SCALE GENOMIC DNA]</scope>
    <source>
        <strain evidence="2">DSM 13966</strain>
    </source>
</reference>
<proteinExistence type="predicted"/>
<dbReference type="EMBL" id="RSFW01000002">
    <property type="protein sequence ID" value="RSD29215.1"/>
    <property type="molecule type" value="Genomic_DNA"/>
</dbReference>
<sequence length="107" mass="12246">MKKYVASILVLFILLMGVLSLDTNAQRPDYEKYGRIATGVIKEDYPGEEIRDYQYMGRKQLSNDQVLDSFQYKVSVNGKPVLATVQITHHLKNNRLVSLSVTEQPQQ</sequence>
<dbReference type="Pfam" id="PF13028">
    <property type="entry name" value="DUF3889"/>
    <property type="match status" value="1"/>
</dbReference>
<protein>
    <submittedName>
        <fullName evidence="1">DUF3889 domain-containing protein</fullName>
    </submittedName>
</protein>
<gene>
    <name evidence="1" type="ORF">EJA10_00760</name>
</gene>
<name>A0A427TYM1_9BACI</name>
<comment type="caution">
    <text evidence="1">The sequence shown here is derived from an EMBL/GenBank/DDBJ whole genome shotgun (WGS) entry which is preliminary data.</text>
</comment>
<dbReference type="RefSeq" id="WP_125478086.1">
    <property type="nucleotide sequence ID" value="NZ_RSFW01000002.1"/>
</dbReference>
<dbReference type="Gene3D" id="3.10.450.390">
    <property type="entry name" value="Protein of unknown function DUF3889"/>
    <property type="match status" value="1"/>
</dbReference>
<evidence type="ECO:0000313" key="1">
    <source>
        <dbReference type="EMBL" id="RSD29215.1"/>
    </source>
</evidence>
<dbReference type="OrthoDB" id="2872776at2"/>
<evidence type="ECO:0000313" key="2">
    <source>
        <dbReference type="Proteomes" id="UP000279911"/>
    </source>
</evidence>
<dbReference type="AlphaFoldDB" id="A0A427TYM1"/>
<dbReference type="Proteomes" id="UP000279911">
    <property type="component" value="Unassembled WGS sequence"/>
</dbReference>